<keyword evidence="3" id="KW-1003">Cell membrane</keyword>
<evidence type="ECO:0000256" key="6">
    <source>
        <dbReference type="ARBA" id="ARBA00023136"/>
    </source>
</evidence>
<accession>A0A142BGT0</accession>
<comment type="similarity">
    <text evidence="2">Belongs to the DoxX family.</text>
</comment>
<dbReference type="InterPro" id="IPR051907">
    <property type="entry name" value="DoxX-like_oxidoreductase"/>
</dbReference>
<feature type="transmembrane region" description="Helical" evidence="7">
    <location>
        <begin position="20"/>
        <end position="38"/>
    </location>
</feature>
<name>A0A142BGT0_9GAMM</name>
<evidence type="ECO:0000256" key="3">
    <source>
        <dbReference type="ARBA" id="ARBA00022475"/>
    </source>
</evidence>
<keyword evidence="6 7" id="KW-0472">Membrane</keyword>
<evidence type="ECO:0000256" key="4">
    <source>
        <dbReference type="ARBA" id="ARBA00022692"/>
    </source>
</evidence>
<proteinExistence type="inferred from homology"/>
<dbReference type="PATRIC" id="fig|570277.3.peg.4335"/>
<evidence type="ECO:0000256" key="5">
    <source>
        <dbReference type="ARBA" id="ARBA00022989"/>
    </source>
</evidence>
<protein>
    <submittedName>
        <fullName evidence="8">DoxX family protein</fullName>
    </submittedName>
</protein>
<reference evidence="8 9" key="1">
    <citation type="journal article" date="2016" name="Front. Microbiol.">
        <title>Genomic Insight into the Host-Endosymbiont Relationship of Endozoicomonas montiporae CL-33(T) with its Coral Host.</title>
        <authorList>
            <person name="Ding J.-Y."/>
            <person name="Shiu J.-H."/>
            <person name="Chen W.-M."/>
            <person name="Chiang Y.-R."/>
            <person name="Tang S.-L."/>
        </authorList>
    </citation>
    <scope>NUCLEOTIDE SEQUENCE [LARGE SCALE GENOMIC DNA]</scope>
    <source>
        <strain evidence="8 9">CL-33</strain>
    </source>
</reference>
<dbReference type="PANTHER" id="PTHR33452">
    <property type="entry name" value="OXIDOREDUCTASE CATD-RELATED"/>
    <property type="match status" value="1"/>
</dbReference>
<dbReference type="PANTHER" id="PTHR33452:SF1">
    <property type="entry name" value="INNER MEMBRANE PROTEIN YPHA-RELATED"/>
    <property type="match status" value="1"/>
</dbReference>
<feature type="transmembrane region" description="Helical" evidence="7">
    <location>
        <begin position="110"/>
        <end position="129"/>
    </location>
</feature>
<sequence>MQAIISSFYGAASPELRQKLSGFGLLVMRAGLGIGMWTHGWPKLVNYAERAPKFVDPFGVGPEATLVLAIMAELLGSIALTVGLFSRLSACALAFSMAIAAYYFGHELAYIYMLAYIGLIFTGPGRYSIDQMIYKRYVA</sequence>
<dbReference type="Proteomes" id="UP000071065">
    <property type="component" value="Chromosome"/>
</dbReference>
<dbReference type="InterPro" id="IPR032808">
    <property type="entry name" value="DoxX"/>
</dbReference>
<evidence type="ECO:0000313" key="8">
    <source>
        <dbReference type="EMBL" id="AMO57956.1"/>
    </source>
</evidence>
<comment type="subcellular location">
    <subcellularLocation>
        <location evidence="1">Cell membrane</location>
        <topology evidence="1">Multi-pass membrane protein</topology>
    </subcellularLocation>
</comment>
<evidence type="ECO:0000256" key="7">
    <source>
        <dbReference type="SAM" id="Phobius"/>
    </source>
</evidence>
<keyword evidence="4 7" id="KW-0812">Transmembrane</keyword>
<dbReference type="KEGG" id="emp:EZMO1_4020"/>
<gene>
    <name evidence="8" type="ORF">EZMO1_4020</name>
</gene>
<dbReference type="Pfam" id="PF07681">
    <property type="entry name" value="DoxX"/>
    <property type="match status" value="1"/>
</dbReference>
<feature type="transmembrane region" description="Helical" evidence="7">
    <location>
        <begin position="58"/>
        <end position="77"/>
    </location>
</feature>
<evidence type="ECO:0000313" key="9">
    <source>
        <dbReference type="Proteomes" id="UP000071065"/>
    </source>
</evidence>
<evidence type="ECO:0000256" key="2">
    <source>
        <dbReference type="ARBA" id="ARBA00006679"/>
    </source>
</evidence>
<dbReference type="AlphaFoldDB" id="A0A142BGT0"/>
<evidence type="ECO:0000256" key="1">
    <source>
        <dbReference type="ARBA" id="ARBA00004651"/>
    </source>
</evidence>
<dbReference type="RefSeq" id="WP_051790434.1">
    <property type="nucleotide sequence ID" value="NZ_CP013251.1"/>
</dbReference>
<dbReference type="OrthoDB" id="1122432at2"/>
<organism evidence="8 9">
    <name type="scientific">Endozoicomonas montiporae CL-33</name>
    <dbReference type="NCBI Taxonomy" id="570277"/>
    <lineage>
        <taxon>Bacteria</taxon>
        <taxon>Pseudomonadati</taxon>
        <taxon>Pseudomonadota</taxon>
        <taxon>Gammaproteobacteria</taxon>
        <taxon>Oceanospirillales</taxon>
        <taxon>Endozoicomonadaceae</taxon>
        <taxon>Endozoicomonas</taxon>
    </lineage>
</organism>
<dbReference type="STRING" id="570277.EZMO1_4020"/>
<keyword evidence="5 7" id="KW-1133">Transmembrane helix</keyword>
<dbReference type="GO" id="GO:0005886">
    <property type="term" value="C:plasma membrane"/>
    <property type="evidence" value="ECO:0007669"/>
    <property type="project" value="UniProtKB-SubCell"/>
</dbReference>
<dbReference type="EMBL" id="CP013251">
    <property type="protein sequence ID" value="AMO57956.1"/>
    <property type="molecule type" value="Genomic_DNA"/>
</dbReference>